<sequence length="229" mass="25523">MKRIFPLTIIIAALLSACSPGGDWLNYEDPKIEYSDLPSLDYTFKGVWTVDDIKGDETYSRILIDFKSKNLISCGTFPYATIMEALFPEVKVAKICDNSAESGTPSPEEDLWEQTVMSHGTNLCLMSSLGIPYRCIGISEQSIYLEMKPDMTYGILYLPFVVTKDNGTLMAVMLTVAPTESTALLDRDGASFSNRLTVTQVETIIDGQSEIKRLNPTMQLRFTSIEKVK</sequence>
<dbReference type="Proteomes" id="UP000184130">
    <property type="component" value="Unassembled WGS sequence"/>
</dbReference>
<evidence type="ECO:0008006" key="3">
    <source>
        <dbReference type="Google" id="ProtNLM"/>
    </source>
</evidence>
<dbReference type="OrthoDB" id="1068225at2"/>
<protein>
    <recommendedName>
        <fullName evidence="3">Lipoprotein</fullName>
    </recommendedName>
</protein>
<dbReference type="PROSITE" id="PS51257">
    <property type="entry name" value="PROKAR_LIPOPROTEIN"/>
    <property type="match status" value="1"/>
</dbReference>
<reference evidence="1 2" key="1">
    <citation type="submission" date="2016-11" db="EMBL/GenBank/DDBJ databases">
        <authorList>
            <person name="Jaros S."/>
            <person name="Januszkiewicz K."/>
            <person name="Wedrychowicz H."/>
        </authorList>
    </citation>
    <scope>NUCLEOTIDE SEQUENCE [LARGE SCALE GENOMIC DNA]</scope>
    <source>
        <strain evidence="1 2">KHT3</strain>
    </source>
</reference>
<dbReference type="EMBL" id="FRBD01000024">
    <property type="protein sequence ID" value="SHL13547.1"/>
    <property type="molecule type" value="Genomic_DNA"/>
</dbReference>
<organism evidence="1 2">
    <name type="scientific">Xylanibacter ruminicola</name>
    <name type="common">Prevotella ruminicola</name>
    <dbReference type="NCBI Taxonomy" id="839"/>
    <lineage>
        <taxon>Bacteria</taxon>
        <taxon>Pseudomonadati</taxon>
        <taxon>Bacteroidota</taxon>
        <taxon>Bacteroidia</taxon>
        <taxon>Bacteroidales</taxon>
        <taxon>Prevotellaceae</taxon>
        <taxon>Xylanibacter</taxon>
    </lineage>
</organism>
<accession>A0A1M6Y5Q1</accession>
<evidence type="ECO:0000313" key="2">
    <source>
        <dbReference type="Proteomes" id="UP000184130"/>
    </source>
</evidence>
<gene>
    <name evidence="1" type="ORF">SAMN05216463_12442</name>
</gene>
<dbReference type="RefSeq" id="WP_073210805.1">
    <property type="nucleotide sequence ID" value="NZ_FRBD01000024.1"/>
</dbReference>
<dbReference type="AlphaFoldDB" id="A0A1M6Y5Q1"/>
<name>A0A1M6Y5Q1_XYLRU</name>
<proteinExistence type="predicted"/>
<evidence type="ECO:0000313" key="1">
    <source>
        <dbReference type="EMBL" id="SHL13547.1"/>
    </source>
</evidence>